<dbReference type="RefSeq" id="WP_379537649.1">
    <property type="nucleotide sequence ID" value="NZ_JBHSDR010000003.1"/>
</dbReference>
<keyword evidence="1" id="KW-0732">Signal</keyword>
<dbReference type="Pfam" id="PF14559">
    <property type="entry name" value="TPR_19"/>
    <property type="match status" value="1"/>
</dbReference>
<accession>A0ABV8RLC7</accession>
<evidence type="ECO:0000256" key="1">
    <source>
        <dbReference type="SAM" id="SignalP"/>
    </source>
</evidence>
<keyword evidence="3" id="KW-1185">Reference proteome</keyword>
<dbReference type="Proteomes" id="UP001595828">
    <property type="component" value="Unassembled WGS sequence"/>
</dbReference>
<proteinExistence type="predicted"/>
<reference evidence="3" key="1">
    <citation type="journal article" date="2019" name="Int. J. Syst. Evol. Microbiol.">
        <title>The Global Catalogue of Microorganisms (GCM) 10K type strain sequencing project: providing services to taxonomists for standard genome sequencing and annotation.</title>
        <authorList>
            <consortium name="The Broad Institute Genomics Platform"/>
            <consortium name="The Broad Institute Genome Sequencing Center for Infectious Disease"/>
            <person name="Wu L."/>
            <person name="Ma J."/>
        </authorList>
    </citation>
    <scope>NUCLEOTIDE SEQUENCE [LARGE SCALE GENOMIC DNA]</scope>
    <source>
        <strain evidence="3">CGMCC 1.12989</strain>
    </source>
</reference>
<dbReference type="SUPFAM" id="SSF48452">
    <property type="entry name" value="TPR-like"/>
    <property type="match status" value="1"/>
</dbReference>
<dbReference type="Gene3D" id="1.25.40.10">
    <property type="entry name" value="Tetratricopeptide repeat domain"/>
    <property type="match status" value="1"/>
</dbReference>
<protein>
    <submittedName>
        <fullName evidence="2">Tetratricopeptide repeat protein</fullName>
    </submittedName>
</protein>
<dbReference type="InterPro" id="IPR011990">
    <property type="entry name" value="TPR-like_helical_dom_sf"/>
</dbReference>
<feature type="signal peptide" evidence="1">
    <location>
        <begin position="1"/>
        <end position="25"/>
    </location>
</feature>
<gene>
    <name evidence="2" type="ORF">ACFO0A_03830</name>
</gene>
<feature type="chain" id="PRO_5047264098" evidence="1">
    <location>
        <begin position="26"/>
        <end position="219"/>
    </location>
</feature>
<name>A0ABV8RLC7_9SPHN</name>
<evidence type="ECO:0000313" key="2">
    <source>
        <dbReference type="EMBL" id="MFC4294186.1"/>
    </source>
</evidence>
<sequence>MRTLGRKVSAALLAIAAALPGVAAASDNPAMHADVMHINNQWAHIRYEVTDRNQQFRQLAALAVQAKATSARYPGEAEPLLWQGIVVSEEAARASLINQLGLAKSARDILQRARAIDPDVGNGGGAMSLGVLYYKVPGFPIGFGDAKKARAMLQSALAHDPNGLDANFFYADFLESQGDHAGAKTYLARALRAPVDHNRPVWDAGRRAEARTLLAKVSH</sequence>
<evidence type="ECO:0000313" key="3">
    <source>
        <dbReference type="Proteomes" id="UP001595828"/>
    </source>
</evidence>
<organism evidence="2 3">
    <name type="scientific">Novosphingobium tardum</name>
    <dbReference type="NCBI Taxonomy" id="1538021"/>
    <lineage>
        <taxon>Bacteria</taxon>
        <taxon>Pseudomonadati</taxon>
        <taxon>Pseudomonadota</taxon>
        <taxon>Alphaproteobacteria</taxon>
        <taxon>Sphingomonadales</taxon>
        <taxon>Sphingomonadaceae</taxon>
        <taxon>Novosphingobium</taxon>
    </lineage>
</organism>
<dbReference type="EMBL" id="JBHSDR010000003">
    <property type="protein sequence ID" value="MFC4294186.1"/>
    <property type="molecule type" value="Genomic_DNA"/>
</dbReference>
<comment type="caution">
    <text evidence="2">The sequence shown here is derived from an EMBL/GenBank/DDBJ whole genome shotgun (WGS) entry which is preliminary data.</text>
</comment>